<dbReference type="Proteomes" id="UP000799778">
    <property type="component" value="Unassembled WGS sequence"/>
</dbReference>
<keyword evidence="5" id="KW-1185">Reference proteome</keyword>
<dbReference type="CDD" id="cd00067">
    <property type="entry name" value="GAL4"/>
    <property type="match status" value="1"/>
</dbReference>
<dbReference type="SUPFAM" id="SSF57701">
    <property type="entry name" value="Zn2/Cys6 DNA-binding domain"/>
    <property type="match status" value="1"/>
</dbReference>
<evidence type="ECO:0000313" key="5">
    <source>
        <dbReference type="Proteomes" id="UP000799778"/>
    </source>
</evidence>
<evidence type="ECO:0000313" key="4">
    <source>
        <dbReference type="EMBL" id="KAF2010055.1"/>
    </source>
</evidence>
<proteinExistence type="predicted"/>
<dbReference type="InterPro" id="IPR053187">
    <property type="entry name" value="Notoamide_regulator"/>
</dbReference>
<dbReference type="PROSITE" id="PS50048">
    <property type="entry name" value="ZN2_CY6_FUNGAL_2"/>
    <property type="match status" value="1"/>
</dbReference>
<dbReference type="CDD" id="cd12148">
    <property type="entry name" value="fungal_TF_MHR"/>
    <property type="match status" value="1"/>
</dbReference>
<name>A0A6A5XAG7_9PLEO</name>
<dbReference type="PANTHER" id="PTHR47256">
    <property type="entry name" value="ZN(II)2CYS6 TRANSCRIPTION FACTOR (EUROFUNG)-RELATED"/>
    <property type="match status" value="1"/>
</dbReference>
<dbReference type="InterPro" id="IPR001138">
    <property type="entry name" value="Zn2Cys6_DnaBD"/>
</dbReference>
<dbReference type="RefSeq" id="XP_033378394.1">
    <property type="nucleotide sequence ID" value="XM_033534218.1"/>
</dbReference>
<feature type="region of interest" description="Disordered" evidence="2">
    <location>
        <begin position="653"/>
        <end position="681"/>
    </location>
</feature>
<feature type="domain" description="Zn(2)-C6 fungal-type" evidence="3">
    <location>
        <begin position="41"/>
        <end position="71"/>
    </location>
</feature>
<evidence type="ECO:0000256" key="2">
    <source>
        <dbReference type="SAM" id="MobiDB-lite"/>
    </source>
</evidence>
<gene>
    <name evidence="4" type="ORF">BU24DRAFT_496850</name>
</gene>
<dbReference type="SMART" id="SM00066">
    <property type="entry name" value="GAL4"/>
    <property type="match status" value="1"/>
</dbReference>
<dbReference type="Gene3D" id="4.10.240.10">
    <property type="entry name" value="Zn(2)-C6 fungal-type DNA-binding domain"/>
    <property type="match status" value="1"/>
</dbReference>
<sequence>MSTNPNRATPSSRGYRSLLPAIGGVRPVLPENHSTKKVRLACNVCRTRKIRCDGHRPICGHCQQHSVSCIYVEEDNREMRPTVLRRENIALREKVTAYQQIIGLIANMPADAAQSAMWQLQNGSDPTNLLRSLRSKNMGSTVSQVRTFRAALPAAVHSQGELELLVRHPLVYPALDLSPRAQSLGKTLVNPVRDLGLPPADQLPKTFDNPSRNQHPEEGAASGALYFDSRLASLHIDFWTTVPVSNSQAAEAISAFLEFQHPVWGVFDATLFVRDLVEHRFDFCSSFLVSSLLAVAFQTHALVDREALGRSLKFAGEAEMLLRSVSEDDCLSTLAGLALLSIHLTGQGKFTPAASCLIKAKAMAERMKLFGVMDSLLVSSLESKDQLEATSGTAWGVFNMIVHQSRFYSWIEPVKVRPALPVPGDPVESPPARDNVEAWSLPISERVDGNASARGAFCRLWVIINEVQLLLRSPDNDGTTSLAFALSKFSDLLHLADTLPHGMRRGERTPNSALVFYMHLHTIILDLFRPFLAPEIQQSHKKYLSLGTQPSTIFAASVEQLKSLLFEYTHQFPAPQWNIYIYVAVIYAASAVLNDEHDPERRMYCLFYAQCGLKHRPAVQSIGKIGESILAMGYDRNVLQQAEVAQFKKMAEYNDNDERRGPPGGGFSVNRNSEPGNDADVDTLAGRFEDIVIFDEFTESVA</sequence>
<evidence type="ECO:0000259" key="3">
    <source>
        <dbReference type="PROSITE" id="PS50048"/>
    </source>
</evidence>
<protein>
    <recommendedName>
        <fullName evidence="3">Zn(2)-C6 fungal-type domain-containing protein</fullName>
    </recommendedName>
</protein>
<reference evidence="4" key="1">
    <citation type="journal article" date="2020" name="Stud. Mycol.">
        <title>101 Dothideomycetes genomes: a test case for predicting lifestyles and emergence of pathogens.</title>
        <authorList>
            <person name="Haridas S."/>
            <person name="Albert R."/>
            <person name="Binder M."/>
            <person name="Bloem J."/>
            <person name="Labutti K."/>
            <person name="Salamov A."/>
            <person name="Andreopoulos B."/>
            <person name="Baker S."/>
            <person name="Barry K."/>
            <person name="Bills G."/>
            <person name="Bluhm B."/>
            <person name="Cannon C."/>
            <person name="Castanera R."/>
            <person name="Culley D."/>
            <person name="Daum C."/>
            <person name="Ezra D."/>
            <person name="Gonzalez J."/>
            <person name="Henrissat B."/>
            <person name="Kuo A."/>
            <person name="Liang C."/>
            <person name="Lipzen A."/>
            <person name="Lutzoni F."/>
            <person name="Magnuson J."/>
            <person name="Mondo S."/>
            <person name="Nolan M."/>
            <person name="Ohm R."/>
            <person name="Pangilinan J."/>
            <person name="Park H.-J."/>
            <person name="Ramirez L."/>
            <person name="Alfaro M."/>
            <person name="Sun H."/>
            <person name="Tritt A."/>
            <person name="Yoshinaga Y."/>
            <person name="Zwiers L.-H."/>
            <person name="Turgeon B."/>
            <person name="Goodwin S."/>
            <person name="Spatafora J."/>
            <person name="Crous P."/>
            <person name="Grigoriev I."/>
        </authorList>
    </citation>
    <scope>NUCLEOTIDE SEQUENCE</scope>
    <source>
        <strain evidence="4">CBS 175.79</strain>
    </source>
</reference>
<dbReference type="OrthoDB" id="10261408at2759"/>
<evidence type="ECO:0000256" key="1">
    <source>
        <dbReference type="ARBA" id="ARBA00023242"/>
    </source>
</evidence>
<dbReference type="AlphaFoldDB" id="A0A6A5XAG7"/>
<dbReference type="GeneID" id="54291615"/>
<dbReference type="EMBL" id="ML978077">
    <property type="protein sequence ID" value="KAF2010055.1"/>
    <property type="molecule type" value="Genomic_DNA"/>
</dbReference>
<dbReference type="GO" id="GO:0008270">
    <property type="term" value="F:zinc ion binding"/>
    <property type="evidence" value="ECO:0007669"/>
    <property type="project" value="InterPro"/>
</dbReference>
<dbReference type="PANTHER" id="PTHR47256:SF1">
    <property type="entry name" value="ZN(II)2CYS6 TRANSCRIPTION FACTOR (EUROFUNG)"/>
    <property type="match status" value="1"/>
</dbReference>
<accession>A0A6A5XAG7</accession>
<feature type="region of interest" description="Disordered" evidence="2">
    <location>
        <begin position="199"/>
        <end position="219"/>
    </location>
</feature>
<keyword evidence="1" id="KW-0539">Nucleus</keyword>
<dbReference type="PROSITE" id="PS00463">
    <property type="entry name" value="ZN2_CY6_FUNGAL_1"/>
    <property type="match status" value="1"/>
</dbReference>
<organism evidence="4 5">
    <name type="scientific">Aaosphaeria arxii CBS 175.79</name>
    <dbReference type="NCBI Taxonomy" id="1450172"/>
    <lineage>
        <taxon>Eukaryota</taxon>
        <taxon>Fungi</taxon>
        <taxon>Dikarya</taxon>
        <taxon>Ascomycota</taxon>
        <taxon>Pezizomycotina</taxon>
        <taxon>Dothideomycetes</taxon>
        <taxon>Pleosporomycetidae</taxon>
        <taxon>Pleosporales</taxon>
        <taxon>Pleosporales incertae sedis</taxon>
        <taxon>Aaosphaeria</taxon>
    </lineage>
</organism>
<dbReference type="Pfam" id="PF00172">
    <property type="entry name" value="Zn_clus"/>
    <property type="match status" value="1"/>
</dbReference>
<dbReference type="InterPro" id="IPR036864">
    <property type="entry name" value="Zn2-C6_fun-type_DNA-bd_sf"/>
</dbReference>
<dbReference type="GO" id="GO:0000981">
    <property type="term" value="F:DNA-binding transcription factor activity, RNA polymerase II-specific"/>
    <property type="evidence" value="ECO:0007669"/>
    <property type="project" value="InterPro"/>
</dbReference>